<dbReference type="CDD" id="cd00077">
    <property type="entry name" value="HDc"/>
    <property type="match status" value="1"/>
</dbReference>
<evidence type="ECO:0000313" key="2">
    <source>
        <dbReference type="EMBL" id="SSC12896.1"/>
    </source>
</evidence>
<dbReference type="EMBL" id="LS974202">
    <property type="protein sequence ID" value="SSC12896.1"/>
    <property type="molecule type" value="Genomic_DNA"/>
</dbReference>
<organism evidence="2 3">
    <name type="scientific">Mesotoga infera</name>
    <dbReference type="NCBI Taxonomy" id="1236046"/>
    <lineage>
        <taxon>Bacteria</taxon>
        <taxon>Thermotogati</taxon>
        <taxon>Thermotogota</taxon>
        <taxon>Thermotogae</taxon>
        <taxon>Kosmotogales</taxon>
        <taxon>Kosmotogaceae</taxon>
        <taxon>Mesotoga</taxon>
    </lineage>
</organism>
<dbReference type="InterPro" id="IPR011990">
    <property type="entry name" value="TPR-like_helical_dom_sf"/>
</dbReference>
<dbReference type="SMART" id="SM00471">
    <property type="entry name" value="HDc"/>
    <property type="match status" value="1"/>
</dbReference>
<dbReference type="PANTHER" id="PTHR43155">
    <property type="entry name" value="CYCLIC DI-GMP PHOSPHODIESTERASE PA4108-RELATED"/>
    <property type="match status" value="1"/>
</dbReference>
<dbReference type="Gene3D" id="1.10.3210.10">
    <property type="entry name" value="Hypothetical protein af1432"/>
    <property type="match status" value="1"/>
</dbReference>
<accession>A0A7Z7LF11</accession>
<proteinExistence type="predicted"/>
<dbReference type="SUPFAM" id="SSF48452">
    <property type="entry name" value="TPR-like"/>
    <property type="match status" value="1"/>
</dbReference>
<dbReference type="PROSITE" id="PS51832">
    <property type="entry name" value="HD_GYP"/>
    <property type="match status" value="1"/>
</dbReference>
<dbReference type="Gene3D" id="1.25.40.10">
    <property type="entry name" value="Tetratricopeptide repeat domain"/>
    <property type="match status" value="1"/>
</dbReference>
<reference evidence="2 3" key="1">
    <citation type="submission" date="2017-01" db="EMBL/GenBank/DDBJ databases">
        <authorList>
            <person name="Erauso G."/>
        </authorList>
    </citation>
    <scope>NUCLEOTIDE SEQUENCE [LARGE SCALE GENOMIC DNA]</scope>
    <source>
        <strain evidence="2">MESINF1</strain>
    </source>
</reference>
<feature type="domain" description="HD-GYP" evidence="1">
    <location>
        <begin position="350"/>
        <end position="545"/>
    </location>
</feature>
<dbReference type="AlphaFoldDB" id="A0A7Z7LF11"/>
<sequence>MKNFRIRDLALRFNYDSPSIFRSEVRAIDRDESLSAEEREFLLALDFAYAKTFDEEPGLTIQDSDIDSLAKGLYALSYFYARNSEDKIAYMVSRLGVDLIAPKCSAENSINLRMLHMMTSFEMGFAKETLSLFHQLIEQERFVPGAKKFEYYNNLGLVSTQLQTGDDPWELYEKAKAETRSPVRATIVQLNIADYLYSQKRFEEALNALEETVEIPDFDSVNGYRLMLNLKIMLQMNDLANAGRVAEQLEALIHSSSSWTDIAVSYIFLGHFFSRVKSIEKARYYLNLLKSLPDECVTNYILGETLILEASLMHNRGDYFKALENSLRAFESLSVYSTISPHLKDFVNNLFESLVSVFNQLMYELRRKDDYTALHTLRVLKLCYGFGKSLSLEKMDLFNLSIGAMLHDYGKVDIPYEILNKPSLLTDEEYSIIKCHPIYGDKYLGDLRFPGTVRDIVKHHHERIDGNGYPDNLMGDEIHYLVQIVAIADVYDALTTDRPYRKALSREEALSYLKEKGGQIIEIGLLRKFISYVRMNEIIVKHEELNSIWNIIISEFFRVTDINETADMRGQ</sequence>
<dbReference type="GO" id="GO:0016787">
    <property type="term" value="F:hydrolase activity"/>
    <property type="evidence" value="ECO:0007669"/>
    <property type="project" value="UniProtKB-KW"/>
</dbReference>
<dbReference type="KEGG" id="minf:MESINF_1452"/>
<keyword evidence="3" id="KW-1185">Reference proteome</keyword>
<dbReference type="InterPro" id="IPR037522">
    <property type="entry name" value="HD_GYP_dom"/>
</dbReference>
<name>A0A7Z7LF11_9BACT</name>
<evidence type="ECO:0000313" key="3">
    <source>
        <dbReference type="Proteomes" id="UP000250796"/>
    </source>
</evidence>
<evidence type="ECO:0000259" key="1">
    <source>
        <dbReference type="PROSITE" id="PS51832"/>
    </source>
</evidence>
<protein>
    <submittedName>
        <fullName evidence="2">Metal dependent phosphohydrolase</fullName>
    </submittedName>
</protein>
<dbReference type="RefSeq" id="WP_169699115.1">
    <property type="nucleotide sequence ID" value="NZ_LS974202.1"/>
</dbReference>
<dbReference type="SUPFAM" id="SSF109604">
    <property type="entry name" value="HD-domain/PDEase-like"/>
    <property type="match status" value="1"/>
</dbReference>
<dbReference type="PANTHER" id="PTHR43155:SF2">
    <property type="entry name" value="CYCLIC DI-GMP PHOSPHODIESTERASE PA4108"/>
    <property type="match status" value="1"/>
</dbReference>
<dbReference type="InterPro" id="IPR003607">
    <property type="entry name" value="HD/PDEase_dom"/>
</dbReference>
<dbReference type="Pfam" id="PF13487">
    <property type="entry name" value="HD_5"/>
    <property type="match status" value="1"/>
</dbReference>
<gene>
    <name evidence="2" type="ORF">MESINF_1452</name>
</gene>
<dbReference type="Proteomes" id="UP000250796">
    <property type="component" value="Chromosome MESINF"/>
</dbReference>
<keyword evidence="2" id="KW-0378">Hydrolase</keyword>